<feature type="transmembrane region" description="Helical" evidence="1">
    <location>
        <begin position="115"/>
        <end position="133"/>
    </location>
</feature>
<feature type="transmembrane region" description="Helical" evidence="1">
    <location>
        <begin position="192"/>
        <end position="209"/>
    </location>
</feature>
<keyword evidence="1" id="KW-0472">Membrane</keyword>
<proteinExistence type="predicted"/>
<feature type="transmembrane region" description="Helical" evidence="1">
    <location>
        <begin position="41"/>
        <end position="61"/>
    </location>
</feature>
<dbReference type="InterPro" id="IPR051533">
    <property type="entry name" value="WaaL-like"/>
</dbReference>
<feature type="transmembrane region" description="Helical" evidence="1">
    <location>
        <begin position="216"/>
        <end position="232"/>
    </location>
</feature>
<feature type="transmembrane region" description="Helical" evidence="1">
    <location>
        <begin position="263"/>
        <end position="281"/>
    </location>
</feature>
<feature type="transmembrane region" description="Helical" evidence="1">
    <location>
        <begin position="82"/>
        <end position="103"/>
    </location>
</feature>
<accession>A0A419TD53</accession>
<evidence type="ECO:0000313" key="3">
    <source>
        <dbReference type="Proteomes" id="UP000284277"/>
    </source>
</evidence>
<feature type="transmembrane region" description="Helical" evidence="1">
    <location>
        <begin position="238"/>
        <end position="254"/>
    </location>
</feature>
<dbReference type="PANTHER" id="PTHR37422">
    <property type="entry name" value="TEICHURONIC ACID BIOSYNTHESIS PROTEIN TUAE"/>
    <property type="match status" value="1"/>
</dbReference>
<sequence>MNNIEKDKFIRIILSIYIILIGVGLPLIVRDKYFDILVFKYYYYCSCTIVMLAILLVYSILTKIKWFESLSKEKIKTGINKLTWPDFFVLVFYLIASVSTITSDYVYESFWGNEGRLTGLFLITGYVITYLCISKLWRFRSKYVDYILFAGIVVCLLGISDYFKLDILGFKAPMLENQKDIFTSTIGNINTYTAYIGMIVALTTVLFSFERNIKRTIFYFICMLIGFFAIIMGVSDNAYLSLGALFGILPLFLFKNNIGLRRYIIVIATFFSVVQCISWINDYMGNRVIGINSSFNLIANFRWLLLLITIFWLIVGIWFFHDHIKKKNIIEYGKTLCYCWLGLLLLLFVSILFIIYDCNFLNNVNKYGNLSSFLLLDDEWGTHRGYIWRNAMECYFRFPIWHKLVGYGPETLGILLLQKTVNNPYNEIFDNAHNEYLQLLITVGVIGLISYISFIISVIKRGLKLYSDNYYVVAAIFGIICYSIQALVNLNLPIITPVFWILLGIASAKHSDM</sequence>
<dbReference type="AlphaFoldDB" id="A0A419TD53"/>
<feature type="transmembrane region" description="Helical" evidence="1">
    <location>
        <begin position="301"/>
        <end position="320"/>
    </location>
</feature>
<feature type="transmembrane region" description="Helical" evidence="1">
    <location>
        <begin position="470"/>
        <end position="488"/>
    </location>
</feature>
<gene>
    <name evidence="2" type="ORF">BET01_00340</name>
</gene>
<feature type="transmembrane region" description="Helical" evidence="1">
    <location>
        <begin position="332"/>
        <end position="356"/>
    </location>
</feature>
<dbReference type="EMBL" id="MCIA01000001">
    <property type="protein sequence ID" value="RKD35372.1"/>
    <property type="molecule type" value="Genomic_DNA"/>
</dbReference>
<name>A0A419TD53_9FIRM</name>
<feature type="transmembrane region" description="Helical" evidence="1">
    <location>
        <begin position="145"/>
        <end position="163"/>
    </location>
</feature>
<dbReference type="Proteomes" id="UP000284277">
    <property type="component" value="Unassembled WGS sequence"/>
</dbReference>
<organism evidence="2 3">
    <name type="scientific">Lacrimispora algidixylanolytica</name>
    <dbReference type="NCBI Taxonomy" id="94868"/>
    <lineage>
        <taxon>Bacteria</taxon>
        <taxon>Bacillati</taxon>
        <taxon>Bacillota</taxon>
        <taxon>Clostridia</taxon>
        <taxon>Lachnospirales</taxon>
        <taxon>Lachnospiraceae</taxon>
        <taxon>Lacrimispora</taxon>
    </lineage>
</organism>
<evidence type="ECO:0000256" key="1">
    <source>
        <dbReference type="SAM" id="Phobius"/>
    </source>
</evidence>
<keyword evidence="3" id="KW-1185">Reference proteome</keyword>
<feature type="transmembrane region" description="Helical" evidence="1">
    <location>
        <begin position="12"/>
        <end position="29"/>
    </location>
</feature>
<reference evidence="2 3" key="1">
    <citation type="submission" date="2016-08" db="EMBL/GenBank/DDBJ databases">
        <title>A new outlook on sporulation: Clostridium algidixylanolyticum.</title>
        <authorList>
            <person name="Poppleton D.I."/>
            <person name="Gribaldo S."/>
        </authorList>
    </citation>
    <scope>NUCLEOTIDE SEQUENCE [LARGE SCALE GENOMIC DNA]</scope>
    <source>
        <strain evidence="2 3">SPL73</strain>
    </source>
</reference>
<protein>
    <submittedName>
        <fullName evidence="2">Polymerase</fullName>
    </submittedName>
</protein>
<dbReference type="GO" id="GO:0016020">
    <property type="term" value="C:membrane"/>
    <property type="evidence" value="ECO:0007669"/>
    <property type="project" value="UniProtKB-SubCell"/>
</dbReference>
<keyword evidence="1" id="KW-1133">Transmembrane helix</keyword>
<dbReference type="PANTHER" id="PTHR37422:SF13">
    <property type="entry name" value="LIPOPOLYSACCHARIDE BIOSYNTHESIS PROTEIN PA4999-RELATED"/>
    <property type="match status" value="1"/>
</dbReference>
<keyword evidence="1" id="KW-0812">Transmembrane</keyword>
<dbReference type="OrthoDB" id="9796676at2"/>
<comment type="caution">
    <text evidence="2">The sequence shown here is derived from an EMBL/GenBank/DDBJ whole genome shotgun (WGS) entry which is preliminary data.</text>
</comment>
<evidence type="ECO:0000313" key="2">
    <source>
        <dbReference type="EMBL" id="RKD35372.1"/>
    </source>
</evidence>
<feature type="transmembrane region" description="Helical" evidence="1">
    <location>
        <begin position="436"/>
        <end position="458"/>
    </location>
</feature>